<feature type="signal peptide" evidence="1">
    <location>
        <begin position="1"/>
        <end position="23"/>
    </location>
</feature>
<evidence type="ECO:0000259" key="2">
    <source>
        <dbReference type="PROSITE" id="PS51272"/>
    </source>
</evidence>
<feature type="chain" id="PRO_5046410297" description="SLH domain-containing protein" evidence="1">
    <location>
        <begin position="24"/>
        <end position="445"/>
    </location>
</feature>
<feature type="domain" description="SLH" evidence="2">
    <location>
        <begin position="25"/>
        <end position="87"/>
    </location>
</feature>
<accession>A0ABZ3J067</accession>
<keyword evidence="4" id="KW-1185">Reference proteome</keyword>
<dbReference type="InterPro" id="IPR051465">
    <property type="entry name" value="Cell_Envelope_Struct_Comp"/>
</dbReference>
<evidence type="ECO:0000313" key="4">
    <source>
        <dbReference type="Proteomes" id="UP000216052"/>
    </source>
</evidence>
<keyword evidence="1" id="KW-0732">Signal</keyword>
<dbReference type="RefSeq" id="WP_093794403.1">
    <property type="nucleotide sequence ID" value="NZ_CP155571.1"/>
</dbReference>
<dbReference type="InterPro" id="IPR001119">
    <property type="entry name" value="SLH_dom"/>
</dbReference>
<dbReference type="Pfam" id="PF00395">
    <property type="entry name" value="SLH"/>
    <property type="match status" value="1"/>
</dbReference>
<dbReference type="PROSITE" id="PS51272">
    <property type="entry name" value="SLH"/>
    <property type="match status" value="1"/>
</dbReference>
<dbReference type="PANTHER" id="PTHR43308:SF1">
    <property type="entry name" value="OUTER MEMBRANE PROTEIN ALPHA"/>
    <property type="match status" value="1"/>
</dbReference>
<proteinExistence type="predicted"/>
<dbReference type="EMBL" id="CP155571">
    <property type="protein sequence ID" value="XFO71723.1"/>
    <property type="molecule type" value="Genomic_DNA"/>
</dbReference>
<protein>
    <recommendedName>
        <fullName evidence="2">SLH domain-containing protein</fullName>
    </recommendedName>
</protein>
<organism evidence="3 4">
    <name type="scientific">Sporomusa acidovorans (strain ATCC 49682 / DSM 3132 / Mol)</name>
    <dbReference type="NCBI Taxonomy" id="1123286"/>
    <lineage>
        <taxon>Bacteria</taxon>
        <taxon>Bacillati</taxon>
        <taxon>Bacillota</taxon>
        <taxon>Negativicutes</taxon>
        <taxon>Selenomonadales</taxon>
        <taxon>Sporomusaceae</taxon>
        <taxon>Sporomusa</taxon>
    </lineage>
</organism>
<dbReference type="PANTHER" id="PTHR43308">
    <property type="entry name" value="OUTER MEMBRANE PROTEIN ALPHA-RELATED"/>
    <property type="match status" value="1"/>
</dbReference>
<reference evidence="3" key="1">
    <citation type="submission" date="2024-05" db="EMBL/GenBank/DDBJ databases">
        <title>Isolation and characterization of Sporomusa carbonis sp. nov., a carboxydotrophic hydrogenogen in the genus of Sporomusa isolated from a charcoal burning pile.</title>
        <authorList>
            <person name="Boeer T."/>
            <person name="Rosenbaum F."/>
            <person name="Eysell L."/>
            <person name="Mueller V."/>
            <person name="Daniel R."/>
            <person name="Poehlein A."/>
        </authorList>
    </citation>
    <scope>NUCLEOTIDE SEQUENCE [LARGE SCALE GENOMIC DNA]</scope>
    <source>
        <strain evidence="3">DSM 3132</strain>
    </source>
</reference>
<gene>
    <name evidence="3" type="ORF">SPACI_017570</name>
</gene>
<dbReference type="Proteomes" id="UP000216052">
    <property type="component" value="Chromosome"/>
</dbReference>
<name>A0ABZ3J067_SPOA4</name>
<evidence type="ECO:0000313" key="3">
    <source>
        <dbReference type="EMBL" id="XFO71723.1"/>
    </source>
</evidence>
<evidence type="ECO:0000256" key="1">
    <source>
        <dbReference type="SAM" id="SignalP"/>
    </source>
</evidence>
<sequence length="445" mass="49007">MKKTFVIILAMLVTLCLAAPAFAALTSPFSDVPAGHWAYDAVSKLVKDGLVEGYNGRFAGDNKLTRYEMAEIIANVLTKVDQANAEDKSIIQKLQTEFADELNKLGVRVATLEKKSSSIKFTGDGRLRYRVNADQSATNLSKTTKSRFDERIRLNLSADFTDHWTFLGRIEQNNYSNSRATDGTKKTSTTDSLAFDRAEFDWKNGDTVIQLGRFCPEIGQGQLLWAYPFAVDGFYINKNINKVSLYAGYADLSAAFDNYTGGVGSSMGSVNALLANVKYKFDKNANVTLGYLDVLNPQDNGYKFKQLAYGTTFKSGEFTVTAEGITNHAPDLPANAEKSGYYAKLQWKGLDLKKPGSWSPYIEYMKLGNWAIDSTYAMIGINGDGGNGIGKDGAKGYGGGIDVVLTKDAVFTAAAYFLKPYDRERTGAAFDSYKNFYVVQTSFRF</sequence>
<dbReference type="SUPFAM" id="SSF56935">
    <property type="entry name" value="Porins"/>
    <property type="match status" value="1"/>
</dbReference>